<dbReference type="Gene3D" id="3.10.129.10">
    <property type="entry name" value="Hotdog Thioesterase"/>
    <property type="match status" value="1"/>
</dbReference>
<dbReference type="Pfam" id="PF22818">
    <property type="entry name" value="ApeI-like"/>
    <property type="match status" value="1"/>
</dbReference>
<evidence type="ECO:0000259" key="1">
    <source>
        <dbReference type="Pfam" id="PF22818"/>
    </source>
</evidence>
<dbReference type="EMBL" id="VLKN01000008">
    <property type="protein sequence ID" value="TWH99960.1"/>
    <property type="molecule type" value="Genomic_DNA"/>
</dbReference>
<evidence type="ECO:0000313" key="2">
    <source>
        <dbReference type="EMBL" id="TWH99960.1"/>
    </source>
</evidence>
<evidence type="ECO:0000313" key="3">
    <source>
        <dbReference type="Proteomes" id="UP000315167"/>
    </source>
</evidence>
<reference evidence="2 3" key="1">
    <citation type="journal article" date="2015" name="Stand. Genomic Sci.">
        <title>Genomic Encyclopedia of Bacterial and Archaeal Type Strains, Phase III: the genomes of soil and plant-associated and newly described type strains.</title>
        <authorList>
            <person name="Whitman W.B."/>
            <person name="Woyke T."/>
            <person name="Klenk H.P."/>
            <person name="Zhou Y."/>
            <person name="Lilburn T.G."/>
            <person name="Beck B.J."/>
            <person name="De Vos P."/>
            <person name="Vandamme P."/>
            <person name="Eisen J.A."/>
            <person name="Garrity G."/>
            <person name="Hugenholtz P."/>
            <person name="Kyrpides N.C."/>
        </authorList>
    </citation>
    <scope>NUCLEOTIDE SEQUENCE [LARGE SCALE GENOMIC DNA]</scope>
    <source>
        <strain evidence="2 3">CGMCC 1.10821</strain>
    </source>
</reference>
<comment type="caution">
    <text evidence="2">The sequence shown here is derived from an EMBL/GenBank/DDBJ whole genome shotgun (WGS) entry which is preliminary data.</text>
</comment>
<keyword evidence="3" id="KW-1185">Reference proteome</keyword>
<feature type="domain" description="ApeI dehydratase-like" evidence="1">
    <location>
        <begin position="9"/>
        <end position="105"/>
    </location>
</feature>
<accession>A0A562KX12</accession>
<dbReference type="InterPro" id="IPR029069">
    <property type="entry name" value="HotDog_dom_sf"/>
</dbReference>
<dbReference type="Proteomes" id="UP000315167">
    <property type="component" value="Unassembled WGS sequence"/>
</dbReference>
<sequence length="110" mass="11875">MLATMKHVTHAMDFSIAADHPSLPGHFPGRPLVPGVMLLDRVLDAIEQQHPALGALRLPQVKFVNPLLPGQAARIELDGETDADQATPARWRFRILRGDALIASGEVVAA</sequence>
<gene>
    <name evidence="2" type="ORF">IP90_02967</name>
</gene>
<name>A0A562KX12_9GAMM</name>
<dbReference type="AlphaFoldDB" id="A0A562KX12"/>
<organism evidence="2 3">
    <name type="scientific">Luteimonas cucumeris</name>
    <dbReference type="NCBI Taxonomy" id="985012"/>
    <lineage>
        <taxon>Bacteria</taxon>
        <taxon>Pseudomonadati</taxon>
        <taxon>Pseudomonadota</taxon>
        <taxon>Gammaproteobacteria</taxon>
        <taxon>Lysobacterales</taxon>
        <taxon>Lysobacteraceae</taxon>
        <taxon>Luteimonas</taxon>
    </lineage>
</organism>
<dbReference type="SUPFAM" id="SSF54637">
    <property type="entry name" value="Thioesterase/thiol ester dehydrase-isomerase"/>
    <property type="match status" value="1"/>
</dbReference>
<protein>
    <recommendedName>
        <fullName evidence="1">ApeI dehydratase-like domain-containing protein</fullName>
    </recommendedName>
</protein>
<proteinExistence type="predicted"/>
<dbReference type="InterPro" id="IPR054545">
    <property type="entry name" value="ApeI-like"/>
</dbReference>